<proteinExistence type="predicted"/>
<keyword evidence="1" id="KW-0175">Coiled coil</keyword>
<reference evidence="3 4" key="1">
    <citation type="submission" date="2020-08" db="EMBL/GenBank/DDBJ databases">
        <title>Croceimicrobium hydrocarbonivorans gen. nov., sp. nov., a novel marine bacterium isolated from a bacterial consortium that degrades polyethylene terephthalate.</title>
        <authorList>
            <person name="Liu R."/>
        </authorList>
    </citation>
    <scope>NUCLEOTIDE SEQUENCE [LARGE SCALE GENOMIC DNA]</scope>
    <source>
        <strain evidence="3 4">A20-9</strain>
    </source>
</reference>
<keyword evidence="2" id="KW-0812">Transmembrane</keyword>
<evidence type="ECO:0000313" key="4">
    <source>
        <dbReference type="Proteomes" id="UP000516305"/>
    </source>
</evidence>
<feature type="coiled-coil region" evidence="1">
    <location>
        <begin position="131"/>
        <end position="169"/>
    </location>
</feature>
<accession>A0A7H0VEC7</accession>
<keyword evidence="2" id="KW-1133">Transmembrane helix</keyword>
<dbReference type="InterPro" id="IPR011053">
    <property type="entry name" value="Single_hybrid_motif"/>
</dbReference>
<protein>
    <submittedName>
        <fullName evidence="3">HlyD family efflux transporter periplasmic adaptor subunit</fullName>
    </submittedName>
</protein>
<dbReference type="InterPro" id="IPR050739">
    <property type="entry name" value="MFP"/>
</dbReference>
<keyword evidence="2" id="KW-0472">Membrane</keyword>
<dbReference type="Gene3D" id="2.40.50.100">
    <property type="match status" value="1"/>
</dbReference>
<dbReference type="PANTHER" id="PTHR30386:SF18">
    <property type="entry name" value="INNER MEMBRANE PROTEIN YIAV-RELATED"/>
    <property type="match status" value="1"/>
</dbReference>
<feature type="transmembrane region" description="Helical" evidence="2">
    <location>
        <begin position="38"/>
        <end position="55"/>
    </location>
</feature>
<dbReference type="SUPFAM" id="SSF51230">
    <property type="entry name" value="Single hybrid motif"/>
    <property type="match status" value="1"/>
</dbReference>
<evidence type="ECO:0000256" key="2">
    <source>
        <dbReference type="SAM" id="Phobius"/>
    </source>
</evidence>
<gene>
    <name evidence="3" type="ORF">H4K34_17155</name>
</gene>
<dbReference type="KEGG" id="chyd:H4K34_17155"/>
<evidence type="ECO:0000256" key="1">
    <source>
        <dbReference type="SAM" id="Coils"/>
    </source>
</evidence>
<keyword evidence="4" id="KW-1185">Reference proteome</keyword>
<dbReference type="PANTHER" id="PTHR30386">
    <property type="entry name" value="MEMBRANE FUSION SUBUNIT OF EMRAB-TOLC MULTIDRUG EFFLUX PUMP"/>
    <property type="match status" value="1"/>
</dbReference>
<dbReference type="EMBL" id="CP060139">
    <property type="protein sequence ID" value="QNR24075.1"/>
    <property type="molecule type" value="Genomic_DNA"/>
</dbReference>
<dbReference type="PRINTS" id="PR01490">
    <property type="entry name" value="RTXTOXIND"/>
</dbReference>
<dbReference type="Proteomes" id="UP000516305">
    <property type="component" value="Chromosome"/>
</dbReference>
<evidence type="ECO:0000313" key="3">
    <source>
        <dbReference type="EMBL" id="QNR24075.1"/>
    </source>
</evidence>
<sequence>MLNISPENDVAKKIDRRRYSSMRVFLDEAQLQKSRKRLYLIFFSILVGSLFLPWTQNIRSKGYVTSLQPEKRPQTLQSVIGGRIEKWYVREGDFVRKGDTLLYISETKNDYFDPQLLERTDAQIQSKRSSQDNYQQKAASLETQVRALRENLRLKLQQAQNKIEISRLKVVADSIDLVAARTNESIAEAQMQRMDTLYSQGLYSKTDLEKRRQKLQETTSKRVAQESKLLAARNEYINAKVELNAISADYDAKISKAESERYATLSSMYGTEAEVSKLENQYSNYAVRTSNYYLRAPQDGYITKALKTGLGETVKEGEQIVTIMPADYDLAIEMYVRPIDYPLMHVGEEVRIQFDGWPAIFFSGWPGVSVGTFAGKIVAIDNFTSSNGMYRLLVAPDPEGVEWPDGIRPGAGAKTFALLNDVQIWYEIWRQINGFPADFYTPENKAENPESKSSAKK</sequence>
<dbReference type="AlphaFoldDB" id="A0A7H0VEC7"/>
<dbReference type="RefSeq" id="WP_210758609.1">
    <property type="nucleotide sequence ID" value="NZ_CP060139.1"/>
</dbReference>
<name>A0A7H0VEC7_9FLAO</name>
<organism evidence="3 4">
    <name type="scientific">Croceimicrobium hydrocarbonivorans</name>
    <dbReference type="NCBI Taxonomy" id="2761580"/>
    <lineage>
        <taxon>Bacteria</taxon>
        <taxon>Pseudomonadati</taxon>
        <taxon>Bacteroidota</taxon>
        <taxon>Flavobacteriia</taxon>
        <taxon>Flavobacteriales</taxon>
        <taxon>Owenweeksiaceae</taxon>
        <taxon>Croceimicrobium</taxon>
    </lineage>
</organism>